<evidence type="ECO:0000259" key="8">
    <source>
        <dbReference type="PROSITE" id="PS51352"/>
    </source>
</evidence>
<dbReference type="PANTHER" id="PTHR45663:SF11">
    <property type="entry name" value="GEO12009P1"/>
    <property type="match status" value="1"/>
</dbReference>
<dbReference type="Pfam" id="PF14559">
    <property type="entry name" value="TPR_19"/>
    <property type="match status" value="1"/>
</dbReference>
<keyword evidence="4" id="KW-1015">Disulfide bond</keyword>
<keyword evidence="5" id="KW-0676">Redox-active center</keyword>
<evidence type="ECO:0000256" key="2">
    <source>
        <dbReference type="ARBA" id="ARBA00022448"/>
    </source>
</evidence>
<dbReference type="Pfam" id="PF00085">
    <property type="entry name" value="Thioredoxin"/>
    <property type="match status" value="1"/>
</dbReference>
<comment type="similarity">
    <text evidence="1">Belongs to the thioredoxin family.</text>
</comment>
<dbReference type="SUPFAM" id="SSF48452">
    <property type="entry name" value="TPR-like"/>
    <property type="match status" value="1"/>
</dbReference>
<dbReference type="Proteomes" id="UP001215503">
    <property type="component" value="Unassembled WGS sequence"/>
</dbReference>
<dbReference type="InterPro" id="IPR036249">
    <property type="entry name" value="Thioredoxin-like_sf"/>
</dbReference>
<dbReference type="CDD" id="cd02956">
    <property type="entry name" value="ybbN"/>
    <property type="match status" value="1"/>
</dbReference>
<dbReference type="PRINTS" id="PR00421">
    <property type="entry name" value="THIOREDOXIN"/>
</dbReference>
<keyword evidence="10" id="KW-1185">Reference proteome</keyword>
<dbReference type="PROSITE" id="PS00194">
    <property type="entry name" value="THIOREDOXIN_1"/>
    <property type="match status" value="1"/>
</dbReference>
<evidence type="ECO:0000256" key="1">
    <source>
        <dbReference type="ARBA" id="ARBA00008987"/>
    </source>
</evidence>
<dbReference type="EMBL" id="JARHUD010000003">
    <property type="protein sequence ID" value="MDF2095744.1"/>
    <property type="molecule type" value="Genomic_DNA"/>
</dbReference>
<feature type="region of interest" description="Disordered" evidence="7">
    <location>
        <begin position="1"/>
        <end position="22"/>
    </location>
</feature>
<protein>
    <recommendedName>
        <fullName evidence="6">Thioredoxin</fullName>
    </recommendedName>
</protein>
<accession>A0ABT5YLJ7</accession>
<gene>
    <name evidence="9" type="primary">trxA</name>
    <name evidence="9" type="ORF">P2G67_07110</name>
</gene>
<dbReference type="InterPro" id="IPR005746">
    <property type="entry name" value="Thioredoxin"/>
</dbReference>
<dbReference type="Pfam" id="PF14561">
    <property type="entry name" value="TPR_20"/>
    <property type="match status" value="1"/>
</dbReference>
<keyword evidence="2" id="KW-0813">Transport</keyword>
<evidence type="ECO:0000256" key="4">
    <source>
        <dbReference type="ARBA" id="ARBA00023157"/>
    </source>
</evidence>
<dbReference type="PROSITE" id="PS51352">
    <property type="entry name" value="THIOREDOXIN_2"/>
    <property type="match status" value="1"/>
</dbReference>
<evidence type="ECO:0000313" key="9">
    <source>
        <dbReference type="EMBL" id="MDF2095744.1"/>
    </source>
</evidence>
<dbReference type="InterPro" id="IPR017937">
    <property type="entry name" value="Thioredoxin_CS"/>
</dbReference>
<dbReference type="SUPFAM" id="SSF52833">
    <property type="entry name" value="Thioredoxin-like"/>
    <property type="match status" value="1"/>
</dbReference>
<dbReference type="PANTHER" id="PTHR45663">
    <property type="entry name" value="GEO12009P1"/>
    <property type="match status" value="1"/>
</dbReference>
<evidence type="ECO:0000313" key="10">
    <source>
        <dbReference type="Proteomes" id="UP001215503"/>
    </source>
</evidence>
<evidence type="ECO:0000256" key="6">
    <source>
        <dbReference type="NCBIfam" id="TIGR01068"/>
    </source>
</evidence>
<comment type="caution">
    <text evidence="9">The sequence shown here is derived from an EMBL/GenBank/DDBJ whole genome shotgun (WGS) entry which is preliminary data.</text>
</comment>
<evidence type="ECO:0000256" key="5">
    <source>
        <dbReference type="ARBA" id="ARBA00023284"/>
    </source>
</evidence>
<dbReference type="Gene3D" id="1.25.40.10">
    <property type="entry name" value="Tetratricopeptide repeat domain"/>
    <property type="match status" value="2"/>
</dbReference>
<name>A0ABT5YLJ7_9PROT</name>
<dbReference type="RefSeq" id="WP_275821432.1">
    <property type="nucleotide sequence ID" value="NZ_JARHUD010000003.1"/>
</dbReference>
<evidence type="ECO:0000256" key="3">
    <source>
        <dbReference type="ARBA" id="ARBA00022982"/>
    </source>
</evidence>
<proteinExistence type="inferred from homology"/>
<dbReference type="NCBIfam" id="TIGR01068">
    <property type="entry name" value="thioredoxin"/>
    <property type="match status" value="1"/>
</dbReference>
<dbReference type="InterPro" id="IPR013766">
    <property type="entry name" value="Thioredoxin_domain"/>
</dbReference>
<feature type="domain" description="Thioredoxin" evidence="8">
    <location>
        <begin position="13"/>
        <end position="131"/>
    </location>
</feature>
<organism evidence="9 10">
    <name type="scientific">Aquibaculum arenosum</name>
    <dbReference type="NCBI Taxonomy" id="3032591"/>
    <lineage>
        <taxon>Bacteria</taxon>
        <taxon>Pseudomonadati</taxon>
        <taxon>Pseudomonadota</taxon>
        <taxon>Alphaproteobacteria</taxon>
        <taxon>Rhodospirillales</taxon>
        <taxon>Rhodovibrionaceae</taxon>
        <taxon>Aquibaculum</taxon>
    </lineage>
</organism>
<sequence length="313" mass="34039">MEPIIGSLSGNPSAAGQAAPAGDIIKDSDTANFRQDVMEASMQRPVIVDFWATWCGPCKQLTPVLEKAVTEAGGKVSLVKIDIDQNQQLAAQLRIQSVPTVYAFYQGQPVDGFQGALPESQVKQFIAGVLQTAGQDAGPSAEEILAEAEKLRTSGQPQEAAQLFGRILQQDQENAAAVAGMLRCQIDMGDMDGAEETLKSLPEAMQLKPELQAVASAIELARQAAESGDVADLMEKVAQNPDDHQSRFDLAQALYAQNKREAAVEELLEIVKRQRGWNEDAARKQLVKYFEAWGFKDPLAQEARRRLSSLLFA</sequence>
<keyword evidence="3" id="KW-0249">Electron transport</keyword>
<reference evidence="9 10" key="1">
    <citation type="submission" date="2023-03" db="EMBL/GenBank/DDBJ databases">
        <title>Fodinicurvata sp. CAU 1616 isolated from sea sendiment.</title>
        <authorList>
            <person name="Kim W."/>
        </authorList>
    </citation>
    <scope>NUCLEOTIDE SEQUENCE [LARGE SCALE GENOMIC DNA]</scope>
    <source>
        <strain evidence="9 10">CAU 1616</strain>
    </source>
</reference>
<evidence type="ECO:0000256" key="7">
    <source>
        <dbReference type="SAM" id="MobiDB-lite"/>
    </source>
</evidence>
<dbReference type="Gene3D" id="3.40.30.10">
    <property type="entry name" value="Glutaredoxin"/>
    <property type="match status" value="1"/>
</dbReference>
<dbReference type="InterPro" id="IPR011990">
    <property type="entry name" value="TPR-like_helical_dom_sf"/>
</dbReference>